<dbReference type="InterPro" id="IPR016181">
    <property type="entry name" value="Acyl_CoA_acyltransferase"/>
</dbReference>
<evidence type="ECO:0000313" key="4">
    <source>
        <dbReference type="EMBL" id="OQD46335.1"/>
    </source>
</evidence>
<evidence type="ECO:0000256" key="2">
    <source>
        <dbReference type="ARBA" id="ARBA00023315"/>
    </source>
</evidence>
<dbReference type="SUPFAM" id="SSF55729">
    <property type="entry name" value="Acyl-CoA N-acyltransferases (Nat)"/>
    <property type="match status" value="1"/>
</dbReference>
<sequence length="313" mass="34814">MNATIRLLTERDLPATRRIIALAFGTFLGVPEPEQFRADRDYATTRWHTDPATAFVAEMDGMLVGSNFVTRWGSVGFFGPITVHPDLWDRGIGKQLIAPAMECFDRWHVTHAGLFTFAQSPKHIGLYQHYGFLPRFLTAIMSKPVHSPTSPSQWSTYSALPESEREACLRACHTLTDTLYAGLDVELEIRAVSAQGLGDTVLLWNGRELMGFAVCHCGPNTEAGHNKCYVKFGAVQSGPTGGALFDRLLDGCEALAATQSMTLLEAGVSTARRQAYRKMLERGFRTDIQGVTMHRPDDPGYNRPEVYVIDDWR</sequence>
<reference evidence="4 5" key="1">
    <citation type="journal article" date="2016" name="Genome Announc.">
        <title>Draft Genome Sequence of the Anaerobic Ammonium-Oxidizing Bacterium 'Candidatus Brocadia sp. 40'.</title>
        <authorList>
            <person name="Ali M."/>
            <person name="Haroon M.F."/>
            <person name="Narita Y."/>
            <person name="Zhang L."/>
            <person name="Rangel Shaw D."/>
            <person name="Okabe S."/>
            <person name="Saikaly P.E."/>
        </authorList>
    </citation>
    <scope>NUCLEOTIDE SEQUENCE [LARGE SCALE GENOMIC DNA]</scope>
    <source>
        <strain evidence="4 5">40</strain>
    </source>
</reference>
<gene>
    <name evidence="4" type="ORF">BIY37_03760</name>
</gene>
<name>A0A1V6M1U2_9BACT</name>
<evidence type="ECO:0000313" key="5">
    <source>
        <dbReference type="Proteomes" id="UP000242219"/>
    </source>
</evidence>
<dbReference type="EMBL" id="MJUW02000041">
    <property type="protein sequence ID" value="OQD46335.1"/>
    <property type="molecule type" value="Genomic_DNA"/>
</dbReference>
<dbReference type="AlphaFoldDB" id="A0A1V6M1U2"/>
<dbReference type="PROSITE" id="PS51186">
    <property type="entry name" value="GNAT"/>
    <property type="match status" value="1"/>
</dbReference>
<feature type="domain" description="N-acetyltransferase" evidence="3">
    <location>
        <begin position="3"/>
        <end position="146"/>
    </location>
</feature>
<protein>
    <submittedName>
        <fullName evidence="4">GNAT family N-acetyltransferase</fullName>
    </submittedName>
</protein>
<keyword evidence="1" id="KW-0808">Transferase</keyword>
<keyword evidence="2" id="KW-0012">Acyltransferase</keyword>
<dbReference type="PANTHER" id="PTHR43072:SF51">
    <property type="entry name" value="ABC SUPERFAMILY TRANSPORT PROTEIN"/>
    <property type="match status" value="1"/>
</dbReference>
<evidence type="ECO:0000256" key="1">
    <source>
        <dbReference type="ARBA" id="ARBA00022679"/>
    </source>
</evidence>
<dbReference type="InterPro" id="IPR000182">
    <property type="entry name" value="GNAT_dom"/>
</dbReference>
<comment type="caution">
    <text evidence="4">The sequence shown here is derived from an EMBL/GenBank/DDBJ whole genome shotgun (WGS) entry which is preliminary data.</text>
</comment>
<dbReference type="CDD" id="cd04301">
    <property type="entry name" value="NAT_SF"/>
    <property type="match status" value="1"/>
</dbReference>
<proteinExistence type="predicted"/>
<organism evidence="4 5">
    <name type="scientific">Candidatus Brocadia sapporoensis</name>
    <dbReference type="NCBI Taxonomy" id="392547"/>
    <lineage>
        <taxon>Bacteria</taxon>
        <taxon>Pseudomonadati</taxon>
        <taxon>Planctomycetota</taxon>
        <taxon>Candidatus Brocadiia</taxon>
        <taxon>Candidatus Brocadiales</taxon>
        <taxon>Candidatus Brocadiaceae</taxon>
        <taxon>Candidatus Brocadia</taxon>
    </lineage>
</organism>
<dbReference type="GO" id="GO:0016747">
    <property type="term" value="F:acyltransferase activity, transferring groups other than amino-acyl groups"/>
    <property type="evidence" value="ECO:0007669"/>
    <property type="project" value="InterPro"/>
</dbReference>
<dbReference type="Pfam" id="PF00583">
    <property type="entry name" value="Acetyltransf_1"/>
    <property type="match status" value="1"/>
</dbReference>
<dbReference type="Proteomes" id="UP000242219">
    <property type="component" value="Unassembled WGS sequence"/>
</dbReference>
<dbReference type="Gene3D" id="3.40.630.30">
    <property type="match status" value="2"/>
</dbReference>
<dbReference type="PANTHER" id="PTHR43072">
    <property type="entry name" value="N-ACETYLTRANSFERASE"/>
    <property type="match status" value="1"/>
</dbReference>
<keyword evidence="5" id="KW-1185">Reference proteome</keyword>
<accession>A0A1V6M1U2</accession>
<evidence type="ECO:0000259" key="3">
    <source>
        <dbReference type="PROSITE" id="PS51186"/>
    </source>
</evidence>